<reference evidence="1" key="1">
    <citation type="journal article" date="2021" name="Proc. Natl. Acad. Sci. U.S.A.">
        <title>A Catalog of Tens of Thousands of Viruses from Human Metagenomes Reveals Hidden Associations with Chronic Diseases.</title>
        <authorList>
            <person name="Tisza M.J."/>
            <person name="Buck C.B."/>
        </authorList>
    </citation>
    <scope>NUCLEOTIDE SEQUENCE</scope>
    <source>
        <strain evidence="1">CtgN495</strain>
    </source>
</reference>
<protein>
    <submittedName>
        <fullName evidence="1">Uncharacterized protein</fullName>
    </submittedName>
</protein>
<name>A0A8S5UCX0_9CAUD</name>
<dbReference type="EMBL" id="BK016063">
    <property type="protein sequence ID" value="DAF92222.1"/>
    <property type="molecule type" value="Genomic_DNA"/>
</dbReference>
<sequence length="97" mass="11217">MIEVGLLIVNTFKCFGVEFKQTNYNSFEDVIEIKVTVPKDSEIKHSNGKIMAGKFLAELLRDKIRASGVNCIVAYKERDETWNEFKYEKMSKEIYGV</sequence>
<organism evidence="1">
    <name type="scientific">Siphoviridae sp. ctgN495</name>
    <dbReference type="NCBI Taxonomy" id="2825608"/>
    <lineage>
        <taxon>Viruses</taxon>
        <taxon>Duplodnaviria</taxon>
        <taxon>Heunggongvirae</taxon>
        <taxon>Uroviricota</taxon>
        <taxon>Caudoviricetes</taxon>
    </lineage>
</organism>
<accession>A0A8S5UCX0</accession>
<evidence type="ECO:0000313" key="1">
    <source>
        <dbReference type="EMBL" id="DAF92222.1"/>
    </source>
</evidence>
<proteinExistence type="predicted"/>